<dbReference type="STRING" id="105785.A0A2J7PVS3"/>
<evidence type="ECO:0000313" key="8">
    <source>
        <dbReference type="EMBL" id="PNF20434.1"/>
    </source>
</evidence>
<dbReference type="SUPFAM" id="SSF55729">
    <property type="entry name" value="Acyl-CoA N-acyltransferases (Nat)"/>
    <property type="match status" value="1"/>
</dbReference>
<keyword evidence="3 5" id="KW-0833">Ubl conjugation pathway</keyword>
<dbReference type="FunCoup" id="A0A2J7PVS3">
    <property type="interactions" value="1951"/>
</dbReference>
<dbReference type="EMBL" id="NEVH01020943">
    <property type="protein sequence ID" value="PNF20434.1"/>
    <property type="molecule type" value="Genomic_DNA"/>
</dbReference>
<proteinExistence type="inferred from homology"/>
<dbReference type="GO" id="GO:0004057">
    <property type="term" value="F:arginyl-tRNA--protein transferase activity"/>
    <property type="evidence" value="ECO:0007669"/>
    <property type="project" value="UniProtKB-EC"/>
</dbReference>
<evidence type="ECO:0000256" key="4">
    <source>
        <dbReference type="ARBA" id="ARBA00023315"/>
    </source>
</evidence>
<dbReference type="InterPro" id="IPR017137">
    <property type="entry name" value="Arg-tRNA-P_Trfase_1_euk"/>
</dbReference>
<dbReference type="Pfam" id="PF04376">
    <property type="entry name" value="ATE_N"/>
    <property type="match status" value="1"/>
</dbReference>
<feature type="domain" description="N-end rule aminoacyl transferase C-terminal" evidence="7">
    <location>
        <begin position="299"/>
        <end position="437"/>
    </location>
</feature>
<dbReference type="OrthoDB" id="74183at2759"/>
<dbReference type="InterPro" id="IPR007471">
    <property type="entry name" value="N-end_Aminoacyl_Trfase_N"/>
</dbReference>
<dbReference type="InterPro" id="IPR007472">
    <property type="entry name" value="N-end_Aminoacyl_Trfase_C"/>
</dbReference>
<keyword evidence="2 5" id="KW-0808">Transferase</keyword>
<sequence>MSSINYSIVEYYAEHGGYRCGYCKSSDSNYSYGMWARNMTVQDYQDLIDRGWRRSGRYCYKPTLNVMCCPTYTIRCAALDFKISKSQKKVIKRLNRFLSHGDTKAGDDSKSAGESFSTLEYSDFSGVMDIPDLHQKVLRAEKNFENTKIVSVDPSLSRRLENRHDGEETTWAREEDCCKMDSLTGDTVMVPAAPMEGAVAGEVRKTCRPGVGPDANRPPCKKAKLVRLERKRQKILNQGYNQEAADAMLKQRGPQQQEGKSLENLLNEQLPANPAHRLEIRLVRSSPPSHEFEQTTQQAYEVYRKYQMAVHGDPPDKCTIRHYTRFLVNSPLQPWHPLDGPPHGYGSFHQQYWMDGRLIAVGVIDILPRCVSSVYFYYDPELGQLSLGTYASLREISLTQSLHGHASALQYYYMGFYIHTCPKMRYKASYKPSFLLCPEAYTWHPVSECKTRLDRSKYCRFNDDPSAKDRDGEIVLNEVLVLSHHRAMLYCTYVTMDQTENDAEEVTQYAKLVGMKCARRMLLVRP</sequence>
<dbReference type="EC" id="2.3.2.8" evidence="5"/>
<name>A0A2J7PVS3_9NEOP</name>
<dbReference type="InterPro" id="IPR016181">
    <property type="entry name" value="Acyl_CoA_acyltransferase"/>
</dbReference>
<dbReference type="PIRSF" id="PIRSF037207">
    <property type="entry name" value="ATE1_euk"/>
    <property type="match status" value="1"/>
</dbReference>
<dbReference type="InParanoid" id="A0A2J7PVS3"/>
<evidence type="ECO:0000313" key="9">
    <source>
        <dbReference type="Proteomes" id="UP000235965"/>
    </source>
</evidence>
<accession>A0A2J7PVS3</accession>
<dbReference type="InterPro" id="IPR030700">
    <property type="entry name" value="N-end_Aminoacyl_Trfase"/>
</dbReference>
<dbReference type="Proteomes" id="UP000235965">
    <property type="component" value="Unassembled WGS sequence"/>
</dbReference>
<dbReference type="PANTHER" id="PTHR21367:SF1">
    <property type="entry name" value="ARGINYL-TRNA--PROTEIN TRANSFERASE 1"/>
    <property type="match status" value="1"/>
</dbReference>
<comment type="similarity">
    <text evidence="1 5">Belongs to the R-transferase family.</text>
</comment>
<comment type="catalytic activity">
    <reaction evidence="5">
        <text>an N-terminal L-alpha-aminoacyl-[protein] + L-arginyl-tRNA(Arg) = an N-terminal L-arginyl-L-aminoacyl-[protein] + tRNA(Arg) + H(+)</text>
        <dbReference type="Rhea" id="RHEA:10208"/>
        <dbReference type="Rhea" id="RHEA-COMP:9658"/>
        <dbReference type="Rhea" id="RHEA-COMP:9673"/>
        <dbReference type="Rhea" id="RHEA-COMP:10636"/>
        <dbReference type="Rhea" id="RHEA-COMP:10638"/>
        <dbReference type="ChEBI" id="CHEBI:15378"/>
        <dbReference type="ChEBI" id="CHEBI:78442"/>
        <dbReference type="ChEBI" id="CHEBI:78513"/>
        <dbReference type="ChEBI" id="CHEBI:78597"/>
        <dbReference type="ChEBI" id="CHEBI:83562"/>
        <dbReference type="EC" id="2.3.2.8"/>
    </reaction>
</comment>
<organism evidence="8 9">
    <name type="scientific">Cryptotermes secundus</name>
    <dbReference type="NCBI Taxonomy" id="105785"/>
    <lineage>
        <taxon>Eukaryota</taxon>
        <taxon>Metazoa</taxon>
        <taxon>Ecdysozoa</taxon>
        <taxon>Arthropoda</taxon>
        <taxon>Hexapoda</taxon>
        <taxon>Insecta</taxon>
        <taxon>Pterygota</taxon>
        <taxon>Neoptera</taxon>
        <taxon>Polyneoptera</taxon>
        <taxon>Dictyoptera</taxon>
        <taxon>Blattodea</taxon>
        <taxon>Blattoidea</taxon>
        <taxon>Termitoidae</taxon>
        <taxon>Kalotermitidae</taxon>
        <taxon>Cryptotermitinae</taxon>
        <taxon>Cryptotermes</taxon>
    </lineage>
</organism>
<evidence type="ECO:0000256" key="1">
    <source>
        <dbReference type="ARBA" id="ARBA00009991"/>
    </source>
</evidence>
<keyword evidence="4 5" id="KW-0012">Acyltransferase</keyword>
<evidence type="ECO:0000256" key="2">
    <source>
        <dbReference type="ARBA" id="ARBA00022679"/>
    </source>
</evidence>
<dbReference type="Pfam" id="PF04377">
    <property type="entry name" value="ATE_C"/>
    <property type="match status" value="1"/>
</dbReference>
<comment type="function">
    <text evidence="5">Involved in the post-translational conjugation of arginine to the N-terminal aspartate or glutamate of a protein. This arginylation is required for degradation of the protein via the ubiquitin pathway.</text>
</comment>
<dbReference type="AlphaFoldDB" id="A0A2J7PVS3"/>
<dbReference type="GO" id="GO:0005737">
    <property type="term" value="C:cytoplasm"/>
    <property type="evidence" value="ECO:0007669"/>
    <property type="project" value="TreeGrafter"/>
</dbReference>
<dbReference type="PANTHER" id="PTHR21367">
    <property type="entry name" value="ARGININE-TRNA-PROTEIN TRANSFERASE 1"/>
    <property type="match status" value="1"/>
</dbReference>
<evidence type="ECO:0000259" key="6">
    <source>
        <dbReference type="Pfam" id="PF04376"/>
    </source>
</evidence>
<evidence type="ECO:0000256" key="5">
    <source>
        <dbReference type="PIRNR" id="PIRNR037207"/>
    </source>
</evidence>
<keyword evidence="9" id="KW-1185">Reference proteome</keyword>
<comment type="caution">
    <text evidence="8">The sequence shown here is derived from an EMBL/GenBank/DDBJ whole genome shotgun (WGS) entry which is preliminary data.</text>
</comment>
<feature type="domain" description="N-end aminoacyl transferase N-terminal" evidence="6">
    <location>
        <begin position="19"/>
        <end position="89"/>
    </location>
</feature>
<reference evidence="8 9" key="1">
    <citation type="submission" date="2017-12" db="EMBL/GenBank/DDBJ databases">
        <title>Hemimetabolous genomes reveal molecular basis of termite eusociality.</title>
        <authorList>
            <person name="Harrison M.C."/>
            <person name="Jongepier E."/>
            <person name="Robertson H.M."/>
            <person name="Arning N."/>
            <person name="Bitard-Feildel T."/>
            <person name="Chao H."/>
            <person name="Childers C.P."/>
            <person name="Dinh H."/>
            <person name="Doddapaneni H."/>
            <person name="Dugan S."/>
            <person name="Gowin J."/>
            <person name="Greiner C."/>
            <person name="Han Y."/>
            <person name="Hu H."/>
            <person name="Hughes D.S.T."/>
            <person name="Huylmans A.-K."/>
            <person name="Kemena C."/>
            <person name="Kremer L.P.M."/>
            <person name="Lee S.L."/>
            <person name="Lopez-Ezquerra A."/>
            <person name="Mallet L."/>
            <person name="Monroy-Kuhn J.M."/>
            <person name="Moser A."/>
            <person name="Murali S.C."/>
            <person name="Muzny D.M."/>
            <person name="Otani S."/>
            <person name="Piulachs M.-D."/>
            <person name="Poelchau M."/>
            <person name="Qu J."/>
            <person name="Schaub F."/>
            <person name="Wada-Katsumata A."/>
            <person name="Worley K.C."/>
            <person name="Xie Q."/>
            <person name="Ylla G."/>
            <person name="Poulsen M."/>
            <person name="Gibbs R.A."/>
            <person name="Schal C."/>
            <person name="Richards S."/>
            <person name="Belles X."/>
            <person name="Korb J."/>
            <person name="Bornberg-Bauer E."/>
        </authorList>
    </citation>
    <scope>NUCLEOTIDE SEQUENCE [LARGE SCALE GENOMIC DNA]</scope>
    <source>
        <tissue evidence="8">Whole body</tissue>
    </source>
</reference>
<protein>
    <recommendedName>
        <fullName evidence="5">Arginyl-tRNA--protein transferase 1</fullName>
        <shortName evidence="5">Arginyltransferase 1</shortName>
        <shortName evidence="5">R-transferase 1</shortName>
        <ecNumber evidence="5">2.3.2.8</ecNumber>
    </recommendedName>
    <alternativeName>
        <fullName evidence="5">Arginine-tRNA--protein transferase 1</fullName>
    </alternativeName>
</protein>
<gene>
    <name evidence="8" type="primary">ATE1_1</name>
    <name evidence="8" type="ORF">B7P43_G08137</name>
</gene>
<evidence type="ECO:0000256" key="3">
    <source>
        <dbReference type="ARBA" id="ARBA00022786"/>
    </source>
</evidence>
<evidence type="ECO:0000259" key="7">
    <source>
        <dbReference type="Pfam" id="PF04377"/>
    </source>
</evidence>